<proteinExistence type="predicted"/>
<dbReference type="WBParaSite" id="nRc.2.0.1.t10614-RA">
    <property type="protein sequence ID" value="nRc.2.0.1.t10614-RA"/>
    <property type="gene ID" value="nRc.2.0.1.g10614"/>
</dbReference>
<dbReference type="AlphaFoldDB" id="A0A915I8W6"/>
<protein>
    <submittedName>
        <fullName evidence="2">Uncharacterized protein</fullName>
    </submittedName>
</protein>
<reference evidence="2" key="1">
    <citation type="submission" date="2022-11" db="UniProtKB">
        <authorList>
            <consortium name="WormBaseParasite"/>
        </authorList>
    </citation>
    <scope>IDENTIFICATION</scope>
</reference>
<dbReference type="Proteomes" id="UP000887565">
    <property type="component" value="Unplaced"/>
</dbReference>
<evidence type="ECO:0000313" key="1">
    <source>
        <dbReference type="Proteomes" id="UP000887565"/>
    </source>
</evidence>
<name>A0A915I8W6_ROMCU</name>
<evidence type="ECO:0000313" key="2">
    <source>
        <dbReference type="WBParaSite" id="nRc.2.0.1.t10614-RA"/>
    </source>
</evidence>
<organism evidence="1 2">
    <name type="scientific">Romanomermis culicivorax</name>
    <name type="common">Nematode worm</name>
    <dbReference type="NCBI Taxonomy" id="13658"/>
    <lineage>
        <taxon>Eukaryota</taxon>
        <taxon>Metazoa</taxon>
        <taxon>Ecdysozoa</taxon>
        <taxon>Nematoda</taxon>
        <taxon>Enoplea</taxon>
        <taxon>Dorylaimia</taxon>
        <taxon>Mermithida</taxon>
        <taxon>Mermithoidea</taxon>
        <taxon>Mermithidae</taxon>
        <taxon>Romanomermis</taxon>
    </lineage>
</organism>
<accession>A0A915I8W6</accession>
<sequence>MDLKVYDPNSNKETDLWCDGISTHVIPRFSDEASTRSRFMIAVNIRLFSACKVTIYKQLTEYLISAKRIKMHLRTGNPDLVGYNVECPYFFYNAGYLSQLWIKIVPLTPPKDVAR</sequence>
<keyword evidence="1" id="KW-1185">Reference proteome</keyword>